<dbReference type="SUPFAM" id="SSF48317">
    <property type="entry name" value="Acid phosphatase/Vanadium-dependent haloperoxidase"/>
    <property type="match status" value="1"/>
</dbReference>
<dbReference type="SMART" id="SM00014">
    <property type="entry name" value="acidPPc"/>
    <property type="match status" value="1"/>
</dbReference>
<organism evidence="3 4">
    <name type="scientific">candidate division CPR1 bacterium GW2011_GWA2_42_17</name>
    <dbReference type="NCBI Taxonomy" id="1618341"/>
    <lineage>
        <taxon>Bacteria</taxon>
        <taxon>candidate division CPR1</taxon>
    </lineage>
</organism>
<proteinExistence type="predicted"/>
<feature type="transmembrane region" description="Helical" evidence="1">
    <location>
        <begin position="124"/>
        <end position="142"/>
    </location>
</feature>
<feature type="domain" description="Phosphatidic acid phosphatase type 2/haloperoxidase" evidence="2">
    <location>
        <begin position="52"/>
        <end position="163"/>
    </location>
</feature>
<dbReference type="EMBL" id="LCCZ01000056">
    <property type="protein sequence ID" value="KKS41353.1"/>
    <property type="molecule type" value="Genomic_DNA"/>
</dbReference>
<name>A0A0G1BV70_9BACT</name>
<evidence type="ECO:0000313" key="4">
    <source>
        <dbReference type="Proteomes" id="UP000034875"/>
    </source>
</evidence>
<sequence>MDFALFNFFNNFASRSPIGDLTVVFLAQYFPYLIVLAFVMWACFKKSTWKENIYLMLTGTAAGLVARFVVGEGIRIFYHRPRPFLTHDVIKLISETSWSFPSGHTLFFFALSTSVYLYNKKWGWAFFVASLIMAFARVVAGVHYPTDILGGIILGVGVGVGIHYLVGWIYKKWLSSR</sequence>
<reference evidence="3 4" key="1">
    <citation type="journal article" date="2015" name="Nature">
        <title>rRNA introns, odd ribosomes, and small enigmatic genomes across a large radiation of phyla.</title>
        <authorList>
            <person name="Brown C.T."/>
            <person name="Hug L.A."/>
            <person name="Thomas B.C."/>
            <person name="Sharon I."/>
            <person name="Castelle C.J."/>
            <person name="Singh A."/>
            <person name="Wilkins M.J."/>
            <person name="Williams K.H."/>
            <person name="Banfield J.F."/>
        </authorList>
    </citation>
    <scope>NUCLEOTIDE SEQUENCE [LARGE SCALE GENOMIC DNA]</scope>
</reference>
<dbReference type="InterPro" id="IPR036938">
    <property type="entry name" value="PAP2/HPO_sf"/>
</dbReference>
<dbReference type="InterPro" id="IPR000326">
    <property type="entry name" value="PAP2/HPO"/>
</dbReference>
<evidence type="ECO:0000313" key="3">
    <source>
        <dbReference type="EMBL" id="KKS41353.1"/>
    </source>
</evidence>
<dbReference type="Proteomes" id="UP000034875">
    <property type="component" value="Unassembled WGS sequence"/>
</dbReference>
<keyword evidence="1" id="KW-0472">Membrane</keyword>
<feature type="transmembrane region" description="Helical" evidence="1">
    <location>
        <begin position="148"/>
        <end position="170"/>
    </location>
</feature>
<gene>
    <name evidence="3" type="ORF">UV05_C0056G0002</name>
</gene>
<accession>A0A0G1BV70</accession>
<keyword evidence="1" id="KW-1133">Transmembrane helix</keyword>
<evidence type="ECO:0000256" key="1">
    <source>
        <dbReference type="SAM" id="Phobius"/>
    </source>
</evidence>
<comment type="caution">
    <text evidence="3">The sequence shown here is derived from an EMBL/GenBank/DDBJ whole genome shotgun (WGS) entry which is preliminary data.</text>
</comment>
<protein>
    <recommendedName>
        <fullName evidence="2">Phosphatidic acid phosphatase type 2/haloperoxidase domain-containing protein</fullName>
    </recommendedName>
</protein>
<dbReference type="PANTHER" id="PTHR14969">
    <property type="entry name" value="SPHINGOSINE-1-PHOSPHATE PHOSPHOHYDROLASE"/>
    <property type="match status" value="1"/>
</dbReference>
<evidence type="ECO:0000259" key="2">
    <source>
        <dbReference type="SMART" id="SM00014"/>
    </source>
</evidence>
<dbReference type="Pfam" id="PF01569">
    <property type="entry name" value="PAP2"/>
    <property type="match status" value="1"/>
</dbReference>
<feature type="transmembrane region" description="Helical" evidence="1">
    <location>
        <begin position="20"/>
        <end position="41"/>
    </location>
</feature>
<feature type="transmembrane region" description="Helical" evidence="1">
    <location>
        <begin position="53"/>
        <end position="78"/>
    </location>
</feature>
<dbReference type="PANTHER" id="PTHR14969:SF13">
    <property type="entry name" value="AT30094P"/>
    <property type="match status" value="1"/>
</dbReference>
<keyword evidence="1" id="KW-0812">Transmembrane</keyword>
<dbReference type="Gene3D" id="1.20.144.10">
    <property type="entry name" value="Phosphatidic acid phosphatase type 2/haloperoxidase"/>
    <property type="match status" value="1"/>
</dbReference>
<dbReference type="AlphaFoldDB" id="A0A0G1BV70"/>